<organism evidence="7">
    <name type="scientific">Spironucleus salmonicida</name>
    <dbReference type="NCBI Taxonomy" id="348837"/>
    <lineage>
        <taxon>Eukaryota</taxon>
        <taxon>Metamonada</taxon>
        <taxon>Diplomonadida</taxon>
        <taxon>Hexamitidae</taxon>
        <taxon>Hexamitinae</taxon>
        <taxon>Spironucleus</taxon>
    </lineage>
</organism>
<dbReference type="EMBL" id="AUWU02000003">
    <property type="protein sequence ID" value="KAH0574966.1"/>
    <property type="molecule type" value="Genomic_DNA"/>
</dbReference>
<evidence type="ECO:0000313" key="8">
    <source>
        <dbReference type="EMBL" id="KAH0574966.1"/>
    </source>
</evidence>
<keyword evidence="3" id="KW-0677">Repeat</keyword>
<evidence type="ECO:0000313" key="9">
    <source>
        <dbReference type="Proteomes" id="UP000018208"/>
    </source>
</evidence>
<dbReference type="PANTHER" id="PTHR45973:SF9">
    <property type="entry name" value="LEUCINE-RICH REPEAT-CONTAINING PROTEIN 46"/>
    <property type="match status" value="1"/>
</dbReference>
<gene>
    <name evidence="7" type="ORF">SS50377_18230</name>
    <name evidence="8" type="ORF">SS50377_22583</name>
</gene>
<accession>V6LE06</accession>
<dbReference type="InterPro" id="IPR050576">
    <property type="entry name" value="Cilia_flagella_integrity"/>
</dbReference>
<dbReference type="VEuPathDB" id="GiardiaDB:SS50377_22583"/>
<dbReference type="InterPro" id="IPR025875">
    <property type="entry name" value="Leu-rich_rpt_4"/>
</dbReference>
<keyword evidence="2" id="KW-0433">Leucine-rich repeat</keyword>
<feature type="region of interest" description="Disordered" evidence="6">
    <location>
        <begin position="531"/>
        <end position="558"/>
    </location>
</feature>
<dbReference type="EMBL" id="KI546166">
    <property type="protein sequence ID" value="EST41926.1"/>
    <property type="molecule type" value="Genomic_DNA"/>
</dbReference>
<keyword evidence="9" id="KW-1185">Reference proteome</keyword>
<dbReference type="InterPro" id="IPR001611">
    <property type="entry name" value="Leu-rich_rpt"/>
</dbReference>
<evidence type="ECO:0000256" key="5">
    <source>
        <dbReference type="ARBA" id="ARBA00023273"/>
    </source>
</evidence>
<keyword evidence="5" id="KW-0966">Cell projection</keyword>
<dbReference type="OrthoDB" id="266138at2759"/>
<evidence type="ECO:0000256" key="6">
    <source>
        <dbReference type="SAM" id="MobiDB-lite"/>
    </source>
</evidence>
<evidence type="ECO:0000256" key="3">
    <source>
        <dbReference type="ARBA" id="ARBA00022737"/>
    </source>
</evidence>
<dbReference type="AlphaFoldDB" id="V6LE06"/>
<dbReference type="SUPFAM" id="SSF52075">
    <property type="entry name" value="Outer arm dynein light chain 1"/>
    <property type="match status" value="1"/>
</dbReference>
<evidence type="ECO:0000256" key="1">
    <source>
        <dbReference type="ARBA" id="ARBA00004138"/>
    </source>
</evidence>
<protein>
    <submittedName>
        <fullName evidence="7">Uncharacterized protein</fullName>
    </submittedName>
</protein>
<evidence type="ECO:0000256" key="2">
    <source>
        <dbReference type="ARBA" id="ARBA00022614"/>
    </source>
</evidence>
<name>V6LE06_9EUKA</name>
<dbReference type="Gene3D" id="3.80.10.10">
    <property type="entry name" value="Ribonuclease Inhibitor"/>
    <property type="match status" value="2"/>
</dbReference>
<feature type="region of interest" description="Disordered" evidence="6">
    <location>
        <begin position="579"/>
        <end position="605"/>
    </location>
</feature>
<evidence type="ECO:0000313" key="7">
    <source>
        <dbReference type="EMBL" id="EST41926.1"/>
    </source>
</evidence>
<comment type="subcellular location">
    <subcellularLocation>
        <location evidence="1">Cell projection</location>
        <location evidence="1">Cilium</location>
    </subcellularLocation>
</comment>
<proteinExistence type="predicted"/>
<dbReference type="InterPro" id="IPR032675">
    <property type="entry name" value="LRR_dom_sf"/>
</dbReference>
<dbReference type="PANTHER" id="PTHR45973">
    <property type="entry name" value="PROTEIN PHOSPHATASE 1 REGULATORY SUBUNIT SDS22-RELATED"/>
    <property type="match status" value="1"/>
</dbReference>
<sequence length="670" mass="75972">MLEPAYILEKQNKQTPQQVVSINMQNHALSNIQSIRMFTSLVSVNFSHNAISQANDLLSLLNLRSIDLSYNQLSSFIAIPSLPQLEALNLKRNSLFLLQLNGCGQLRELDVSDNQLSVLDGIQTCQKLEVLNIQWNQIQDLTQFNFLQKTQIKEIYTKGNTVEAEALFEAKLKEMIHSLIFVNGKTVNYSNVNQERKVKFNTEYEDSRNESNSYQGNQQQFQHQYQQPYAQGFTPNSQISNQILRLEDRIFMLEQQNMRMQDLVMQLLQKQQLQVQYVPQQVQYQPQYQPQQPQAIDLNLINQLIQQQISTSKPVQEISQTIGLPISPTKQQVHPTNQTQLTQQTIENSCITRAPIQQIQQQGNLNTDEKIINSLVSTIHIVKSGSDSSINEQKLTEKSMSREEVSEKCPKTAVQLTEKSASQHVTDYELEENEQNISLNQSTSSVKGINYIYQKAQQQLEQPQQHFSKPPVVIQDEDNTLNNSSISSLYVNKTDQHKDNDSPSFNSLISNDEQPIYVVKPIKPVMIESSSGLSTKMTPPKPAKIVKNQPEKASSSSLDLDQISLGSIGRSSLSKNTQKIPVNLLSDSESEKPRQGNNEKFQERKVELSDDLSFNSMSSKKQNTKPALSFLNSANSTNSTAFRPKTAGRFNLNKVEGSEDLDLDDWTDDV</sequence>
<dbReference type="Proteomes" id="UP000018208">
    <property type="component" value="Unassembled WGS sequence"/>
</dbReference>
<dbReference type="PROSITE" id="PS51450">
    <property type="entry name" value="LRR"/>
    <property type="match status" value="3"/>
</dbReference>
<reference evidence="8" key="2">
    <citation type="submission" date="2020-12" db="EMBL/GenBank/DDBJ databases">
        <title>New Spironucleus salmonicida genome in near-complete chromosomes.</title>
        <authorList>
            <person name="Xu F."/>
            <person name="Kurt Z."/>
            <person name="Jimenez-Gonzalez A."/>
            <person name="Astvaldsson A."/>
            <person name="Andersson J.O."/>
            <person name="Svard S.G."/>
        </authorList>
    </citation>
    <scope>NUCLEOTIDE SEQUENCE</scope>
    <source>
        <strain evidence="8">ATCC 50377</strain>
    </source>
</reference>
<reference evidence="7 8" key="1">
    <citation type="journal article" date="2014" name="PLoS Genet.">
        <title>The Genome of Spironucleus salmonicida Highlights a Fish Pathogen Adapted to Fluctuating Environments.</title>
        <authorList>
            <person name="Xu F."/>
            <person name="Jerlstrom-Hultqvist J."/>
            <person name="Einarsson E."/>
            <person name="Astvaldsson A."/>
            <person name="Svard S.G."/>
            <person name="Andersson J.O."/>
        </authorList>
    </citation>
    <scope>NUCLEOTIDE SEQUENCE</scope>
    <source>
        <strain evidence="8">ATCC 50377</strain>
    </source>
</reference>
<keyword evidence="4" id="KW-0969">Cilium</keyword>
<evidence type="ECO:0000256" key="4">
    <source>
        <dbReference type="ARBA" id="ARBA00023069"/>
    </source>
</evidence>
<dbReference type="Pfam" id="PF12799">
    <property type="entry name" value="LRR_4"/>
    <property type="match status" value="1"/>
</dbReference>